<evidence type="ECO:0000313" key="5">
    <source>
        <dbReference type="EMBL" id="CAB3688907.1"/>
    </source>
</evidence>
<dbReference type="InterPro" id="IPR037171">
    <property type="entry name" value="NagB/RpiA_transferase-like"/>
</dbReference>
<organism evidence="5 6">
    <name type="scientific">Achromobacter pestifer</name>
    <dbReference type="NCBI Taxonomy" id="1353889"/>
    <lineage>
        <taxon>Bacteria</taxon>
        <taxon>Pseudomonadati</taxon>
        <taxon>Pseudomonadota</taxon>
        <taxon>Betaproteobacteria</taxon>
        <taxon>Burkholderiales</taxon>
        <taxon>Alcaligenaceae</taxon>
        <taxon>Achromobacter</taxon>
    </lineage>
</organism>
<dbReference type="GO" id="GO:0046872">
    <property type="term" value="F:metal ion binding"/>
    <property type="evidence" value="ECO:0007669"/>
    <property type="project" value="UniProtKB-KW"/>
</dbReference>
<comment type="catalytic activity">
    <reaction evidence="4">
        <text>(6S)-5-formyl-5,6,7,8-tetrahydrofolate + ATP = (6R)-5,10-methenyltetrahydrofolate + ADP + phosphate</text>
        <dbReference type="Rhea" id="RHEA:10488"/>
        <dbReference type="ChEBI" id="CHEBI:30616"/>
        <dbReference type="ChEBI" id="CHEBI:43474"/>
        <dbReference type="ChEBI" id="CHEBI:57455"/>
        <dbReference type="ChEBI" id="CHEBI:57457"/>
        <dbReference type="ChEBI" id="CHEBI:456216"/>
        <dbReference type="EC" id="6.3.3.2"/>
    </reaction>
</comment>
<keyword evidence="6" id="KW-1185">Reference proteome</keyword>
<dbReference type="AlphaFoldDB" id="A0A6S6ZN74"/>
<sequence length="247" mass="27217">MLITRMPDSSLFAFIVHPHHSHCMTTQNTPEDTAVQHRARLRKLRAELPEDQRSRGGLLMRARLFTWLNVARDDAARAGRPAPATVAAFWPMADEPDLRPLLSQWVENGVAVALPVVRERNAPLAFLPWTPDAELRAGPYGIQEPVAGAEVLPDVILVPTLGFTEQGDRLGYGGGYYDRTLAALREQGHPFIAIGIAWSCGELDADYEPATHDFPLDAVLTQDGWVPHAPLDQGTTGGTTLHTYRMN</sequence>
<comment type="cofactor">
    <cofactor evidence="4">
        <name>Mg(2+)</name>
        <dbReference type="ChEBI" id="CHEBI:18420"/>
    </cofactor>
</comment>
<dbReference type="GO" id="GO:0035999">
    <property type="term" value="P:tetrahydrofolate interconversion"/>
    <property type="evidence" value="ECO:0007669"/>
    <property type="project" value="TreeGrafter"/>
</dbReference>
<dbReference type="GO" id="GO:0005524">
    <property type="term" value="F:ATP binding"/>
    <property type="evidence" value="ECO:0007669"/>
    <property type="project" value="UniProtKB-KW"/>
</dbReference>
<dbReference type="SUPFAM" id="SSF100950">
    <property type="entry name" value="NagB/RpiA/CoA transferase-like"/>
    <property type="match status" value="1"/>
</dbReference>
<dbReference type="InterPro" id="IPR002698">
    <property type="entry name" value="FTHF_cligase"/>
</dbReference>
<keyword evidence="3 4" id="KW-0067">ATP-binding</keyword>
<dbReference type="GO" id="GO:0009396">
    <property type="term" value="P:folic acid-containing compound biosynthetic process"/>
    <property type="evidence" value="ECO:0007669"/>
    <property type="project" value="TreeGrafter"/>
</dbReference>
<reference evidence="5 6" key="1">
    <citation type="submission" date="2020-04" db="EMBL/GenBank/DDBJ databases">
        <authorList>
            <person name="De Canck E."/>
        </authorList>
    </citation>
    <scope>NUCLEOTIDE SEQUENCE [LARGE SCALE GENOMIC DNA]</scope>
    <source>
        <strain evidence="5 6">LMG 3431</strain>
    </source>
</reference>
<proteinExistence type="inferred from homology"/>
<accession>A0A6S6ZN74</accession>
<dbReference type="Gene3D" id="3.40.50.10420">
    <property type="entry name" value="NagB/RpiA/CoA transferase-like"/>
    <property type="match status" value="1"/>
</dbReference>
<dbReference type="PANTHER" id="PTHR23407">
    <property type="entry name" value="ATPASE INHIBITOR/5-FORMYLTETRAHYDROFOLATE CYCLO-LIGASE"/>
    <property type="match status" value="1"/>
</dbReference>
<evidence type="ECO:0000256" key="1">
    <source>
        <dbReference type="ARBA" id="ARBA00010638"/>
    </source>
</evidence>
<name>A0A6S6ZN74_9BURK</name>
<evidence type="ECO:0000256" key="3">
    <source>
        <dbReference type="ARBA" id="ARBA00022840"/>
    </source>
</evidence>
<dbReference type="Pfam" id="PF01812">
    <property type="entry name" value="5-FTHF_cyc-lig"/>
    <property type="match status" value="1"/>
</dbReference>
<dbReference type="GO" id="GO:0030272">
    <property type="term" value="F:5-formyltetrahydrofolate cyclo-ligase activity"/>
    <property type="evidence" value="ECO:0007669"/>
    <property type="project" value="UniProtKB-EC"/>
</dbReference>
<dbReference type="PANTHER" id="PTHR23407:SF1">
    <property type="entry name" value="5-FORMYLTETRAHYDROFOLATE CYCLO-LIGASE"/>
    <property type="match status" value="1"/>
</dbReference>
<evidence type="ECO:0000256" key="4">
    <source>
        <dbReference type="RuleBase" id="RU361279"/>
    </source>
</evidence>
<protein>
    <recommendedName>
        <fullName evidence="4">5-formyltetrahydrofolate cyclo-ligase</fullName>
        <ecNumber evidence="4">6.3.3.2</ecNumber>
    </recommendedName>
</protein>
<evidence type="ECO:0000256" key="2">
    <source>
        <dbReference type="ARBA" id="ARBA00022741"/>
    </source>
</evidence>
<comment type="similarity">
    <text evidence="1 4">Belongs to the 5-formyltetrahydrofolate cyclo-ligase family.</text>
</comment>
<dbReference type="NCBIfam" id="TIGR02727">
    <property type="entry name" value="MTHFS_bact"/>
    <property type="match status" value="1"/>
</dbReference>
<dbReference type="EMBL" id="CADIJX010000007">
    <property type="protein sequence ID" value="CAB3688907.1"/>
    <property type="molecule type" value="Genomic_DNA"/>
</dbReference>
<keyword evidence="2 4" id="KW-0547">Nucleotide-binding</keyword>
<dbReference type="InterPro" id="IPR024185">
    <property type="entry name" value="FTHF_cligase-like_sf"/>
</dbReference>
<dbReference type="EC" id="6.3.3.2" evidence="4"/>
<keyword evidence="4" id="KW-0479">Metal-binding</keyword>
<gene>
    <name evidence="5" type="ORF">LMG3431_04761</name>
</gene>
<dbReference type="Proteomes" id="UP000494108">
    <property type="component" value="Unassembled WGS sequence"/>
</dbReference>
<keyword evidence="4" id="KW-0460">Magnesium</keyword>
<evidence type="ECO:0000313" key="6">
    <source>
        <dbReference type="Proteomes" id="UP000494108"/>
    </source>
</evidence>